<reference evidence="1 2" key="1">
    <citation type="submission" date="2018-06" db="EMBL/GenBank/DDBJ databases">
        <authorList>
            <consortium name="Pathogen Informatics"/>
            <person name="Doyle S."/>
        </authorList>
    </citation>
    <scope>NUCLEOTIDE SEQUENCE [LARGE SCALE GENOMIC DNA]</scope>
    <source>
        <strain evidence="1 2">NCTC12120</strain>
    </source>
</reference>
<proteinExistence type="predicted"/>
<dbReference type="Proteomes" id="UP000251197">
    <property type="component" value="Unassembled WGS sequence"/>
</dbReference>
<dbReference type="AlphaFoldDB" id="A0A2X3IXY2"/>
<sequence length="43" mass="5025">MIECKIHLNNSTFKTLYNQMVISLRLFKYPDMTVATRKLTSSS</sequence>
<organism evidence="1 2">
    <name type="scientific">Cedecea neteri</name>
    <dbReference type="NCBI Taxonomy" id="158822"/>
    <lineage>
        <taxon>Bacteria</taxon>
        <taxon>Pseudomonadati</taxon>
        <taxon>Pseudomonadota</taxon>
        <taxon>Gammaproteobacteria</taxon>
        <taxon>Enterobacterales</taxon>
        <taxon>Enterobacteriaceae</taxon>
        <taxon>Cedecea</taxon>
    </lineage>
</organism>
<dbReference type="EMBL" id="UAVU01000009">
    <property type="protein sequence ID" value="SQC92036.1"/>
    <property type="molecule type" value="Genomic_DNA"/>
</dbReference>
<protein>
    <submittedName>
        <fullName evidence="1">Uncharacterized protein</fullName>
    </submittedName>
</protein>
<accession>A0A2X3IXY2</accession>
<evidence type="ECO:0000313" key="2">
    <source>
        <dbReference type="Proteomes" id="UP000251197"/>
    </source>
</evidence>
<name>A0A2X3IXY2_9ENTR</name>
<evidence type="ECO:0000313" key="1">
    <source>
        <dbReference type="EMBL" id="SQC92036.1"/>
    </source>
</evidence>
<gene>
    <name evidence="1" type="ORF">NCTC12120_05221</name>
</gene>